<evidence type="ECO:0000256" key="1">
    <source>
        <dbReference type="SAM" id="Phobius"/>
    </source>
</evidence>
<name>X1LJ71_9ZZZZ</name>
<reference evidence="2" key="1">
    <citation type="journal article" date="2014" name="Front. Microbiol.">
        <title>High frequency of phylogenetically diverse reductive dehalogenase-homologous genes in deep subseafloor sedimentary metagenomes.</title>
        <authorList>
            <person name="Kawai M."/>
            <person name="Futagami T."/>
            <person name="Toyoda A."/>
            <person name="Takaki Y."/>
            <person name="Nishi S."/>
            <person name="Hori S."/>
            <person name="Arai W."/>
            <person name="Tsubouchi T."/>
            <person name="Morono Y."/>
            <person name="Uchiyama I."/>
            <person name="Ito T."/>
            <person name="Fujiyama A."/>
            <person name="Inagaki F."/>
            <person name="Takami H."/>
        </authorList>
    </citation>
    <scope>NUCLEOTIDE SEQUENCE</scope>
    <source>
        <strain evidence="2">Expedition CK06-06</strain>
    </source>
</reference>
<keyword evidence="1" id="KW-1133">Transmembrane helix</keyword>
<feature type="transmembrane region" description="Helical" evidence="1">
    <location>
        <begin position="163"/>
        <end position="184"/>
    </location>
</feature>
<comment type="caution">
    <text evidence="2">The sequence shown here is derived from an EMBL/GenBank/DDBJ whole genome shotgun (WGS) entry which is preliminary data.</text>
</comment>
<keyword evidence="1" id="KW-0472">Membrane</keyword>
<feature type="transmembrane region" description="Helical" evidence="1">
    <location>
        <begin position="58"/>
        <end position="78"/>
    </location>
</feature>
<feature type="transmembrane region" description="Helical" evidence="1">
    <location>
        <begin position="139"/>
        <end position="157"/>
    </location>
</feature>
<feature type="transmembrane region" description="Helical" evidence="1">
    <location>
        <begin position="261"/>
        <end position="281"/>
    </location>
</feature>
<protein>
    <submittedName>
        <fullName evidence="2">Uncharacterized protein</fullName>
    </submittedName>
</protein>
<feature type="transmembrane region" description="Helical" evidence="1">
    <location>
        <begin position="237"/>
        <end position="255"/>
    </location>
</feature>
<keyword evidence="1" id="KW-0812">Transmembrane</keyword>
<dbReference type="EMBL" id="BARV01007289">
    <property type="protein sequence ID" value="GAI05891.1"/>
    <property type="molecule type" value="Genomic_DNA"/>
</dbReference>
<evidence type="ECO:0000313" key="2">
    <source>
        <dbReference type="EMBL" id="GAI05891.1"/>
    </source>
</evidence>
<feature type="transmembrane region" description="Helical" evidence="1">
    <location>
        <begin position="34"/>
        <end position="52"/>
    </location>
</feature>
<sequence length="299" mass="32573">MVRPSASQEILLEEWKEARRSVGRFDEYLLNLRRYGFTLATILIGADAYLSMTAGASLWAKAGAAAAIMLLIFALFLLDHHVKTLQSVALHRAAELEKLLGLVPESTGEGSADVTHQSLSGLRQGVAHSWQMTHGGTPIYFLFLAVTGGLGSTVVTMDPGNSFWGPLISVALVCIVLCGVIPAYDRWATGKMEDLLTQKGRCLMVRPSASQEILLEEWKEARRSVGRFDEYLLNLRRYGFTLATILIGADAYLSMTAGASLWAKAGAAAAIMLLIFALFLLDHHVKTLQSVALHRAAEL</sequence>
<organism evidence="2">
    <name type="scientific">marine sediment metagenome</name>
    <dbReference type="NCBI Taxonomy" id="412755"/>
    <lineage>
        <taxon>unclassified sequences</taxon>
        <taxon>metagenomes</taxon>
        <taxon>ecological metagenomes</taxon>
    </lineage>
</organism>
<proteinExistence type="predicted"/>
<dbReference type="AlphaFoldDB" id="X1LJ71"/>
<gene>
    <name evidence="2" type="ORF">S06H3_14870</name>
</gene>
<feature type="non-terminal residue" evidence="2">
    <location>
        <position position="299"/>
    </location>
</feature>
<accession>X1LJ71</accession>